<dbReference type="EMBL" id="QSGO01000007">
    <property type="protein sequence ID" value="RHB34964.1"/>
    <property type="molecule type" value="Genomic_DNA"/>
</dbReference>
<dbReference type="InterPro" id="IPR052027">
    <property type="entry name" value="PspC"/>
</dbReference>
<reference evidence="9 10" key="1">
    <citation type="submission" date="2018-08" db="EMBL/GenBank/DDBJ databases">
        <title>A genome reference for cultivated species of the human gut microbiota.</title>
        <authorList>
            <person name="Zou Y."/>
            <person name="Xue W."/>
            <person name="Luo G."/>
        </authorList>
    </citation>
    <scope>NUCLEOTIDE SEQUENCE [LARGE SCALE GENOMIC DNA]</scope>
    <source>
        <strain evidence="9 10">AM40-30BH</strain>
    </source>
</reference>
<evidence type="ECO:0000256" key="2">
    <source>
        <dbReference type="ARBA" id="ARBA00022475"/>
    </source>
</evidence>
<keyword evidence="5 6" id="KW-0472">Membrane</keyword>
<accession>A0A413VNA8</accession>
<evidence type="ECO:0000313" key="10">
    <source>
        <dbReference type="Proteomes" id="UP000284379"/>
    </source>
</evidence>
<feature type="transmembrane region" description="Helical" evidence="6">
    <location>
        <begin position="290"/>
        <end position="312"/>
    </location>
</feature>
<sequence length="359" mass="39301">MKKTLTVNLGGTVFHIDEDAYRLLDNYLCNLKLHFRKQEGAEEIVDDIENRISELFLEKLNAGSQVITLADVEEVIARVGKPEDFGTTDEEEKKTSTNNSASYTYTTRRRLYRNPDDKLLGGVLSGLAAYLGWDPTLLRLLALVILICGYGTLIPVYIICWLVIPEARTAAEKLSMRGEAVTVENIGKTVTDGFEKVANGVNSYMHSDKPRTFLQKLGDAFVAVAGFFLKACLVVLAIVFSPVLFVLAIVFVALVIAAIAAAIGGGAVLYEMLPAVDWAPLASISPFMTVAGSLAGVVLMGIPLACIVYTILRQIFRWPPMATGLKWSLLVLWILGLVIFLVNLSALGWQFPLYGIHSI</sequence>
<protein>
    <submittedName>
        <fullName evidence="9">PspC domain-containing protein</fullName>
    </submittedName>
</protein>
<proteinExistence type="predicted"/>
<organism evidence="9 10">
    <name type="scientific">Bacteroides nordii</name>
    <dbReference type="NCBI Taxonomy" id="291645"/>
    <lineage>
        <taxon>Bacteria</taxon>
        <taxon>Pseudomonadati</taxon>
        <taxon>Bacteroidota</taxon>
        <taxon>Bacteroidia</taxon>
        <taxon>Bacteroidales</taxon>
        <taxon>Bacteroidaceae</taxon>
        <taxon>Bacteroides</taxon>
    </lineage>
</organism>
<evidence type="ECO:0000256" key="5">
    <source>
        <dbReference type="ARBA" id="ARBA00023136"/>
    </source>
</evidence>
<evidence type="ECO:0000313" key="9">
    <source>
        <dbReference type="EMBL" id="RHB34964.1"/>
    </source>
</evidence>
<evidence type="ECO:0000256" key="4">
    <source>
        <dbReference type="ARBA" id="ARBA00022989"/>
    </source>
</evidence>
<dbReference type="AlphaFoldDB" id="A0A413VNA8"/>
<feature type="transmembrane region" description="Helical" evidence="6">
    <location>
        <begin position="324"/>
        <end position="349"/>
    </location>
</feature>
<dbReference type="InterPro" id="IPR054321">
    <property type="entry name" value="PspC-rel_TM"/>
</dbReference>
<evidence type="ECO:0000259" key="8">
    <source>
        <dbReference type="Pfam" id="PF22571"/>
    </source>
</evidence>
<dbReference type="InterPro" id="IPR007168">
    <property type="entry name" value="Phageshock_PspC_N"/>
</dbReference>
<dbReference type="PANTHER" id="PTHR33885:SF3">
    <property type="entry name" value="PHAGE SHOCK PROTEIN C"/>
    <property type="match status" value="1"/>
</dbReference>
<gene>
    <name evidence="9" type="ORF">DW888_10935</name>
</gene>
<comment type="subcellular location">
    <subcellularLocation>
        <location evidence="1">Cell membrane</location>
        <topology evidence="1">Single-pass membrane protein</topology>
    </subcellularLocation>
</comment>
<evidence type="ECO:0000259" key="7">
    <source>
        <dbReference type="Pfam" id="PF04024"/>
    </source>
</evidence>
<dbReference type="Proteomes" id="UP000284379">
    <property type="component" value="Unassembled WGS sequence"/>
</dbReference>
<keyword evidence="4 6" id="KW-1133">Transmembrane helix</keyword>
<feature type="domain" description="PspC-related transmembrane region" evidence="8">
    <location>
        <begin position="207"/>
        <end position="351"/>
    </location>
</feature>
<feature type="transmembrane region" description="Helical" evidence="6">
    <location>
        <begin position="220"/>
        <end position="240"/>
    </location>
</feature>
<evidence type="ECO:0000256" key="1">
    <source>
        <dbReference type="ARBA" id="ARBA00004162"/>
    </source>
</evidence>
<feature type="transmembrane region" description="Helical" evidence="6">
    <location>
        <begin position="247"/>
        <end position="270"/>
    </location>
</feature>
<name>A0A413VNA8_9BACE</name>
<dbReference type="Pfam" id="PF22571">
    <property type="entry name" value="LiaI-LiaF-TM_PspC"/>
    <property type="match status" value="1"/>
</dbReference>
<evidence type="ECO:0000256" key="6">
    <source>
        <dbReference type="SAM" id="Phobius"/>
    </source>
</evidence>
<comment type="caution">
    <text evidence="9">The sequence shown here is derived from an EMBL/GenBank/DDBJ whole genome shotgun (WGS) entry which is preliminary data.</text>
</comment>
<dbReference type="GO" id="GO:0005886">
    <property type="term" value="C:plasma membrane"/>
    <property type="evidence" value="ECO:0007669"/>
    <property type="project" value="UniProtKB-SubCell"/>
</dbReference>
<keyword evidence="3 6" id="KW-0812">Transmembrane</keyword>
<evidence type="ECO:0000256" key="3">
    <source>
        <dbReference type="ARBA" id="ARBA00022692"/>
    </source>
</evidence>
<keyword evidence="2" id="KW-1003">Cell membrane</keyword>
<dbReference type="RefSeq" id="WP_002562627.1">
    <property type="nucleotide sequence ID" value="NZ_BMBN01000039.1"/>
</dbReference>
<feature type="domain" description="Phage shock protein PspC N-terminal" evidence="7">
    <location>
        <begin position="109"/>
        <end position="167"/>
    </location>
</feature>
<dbReference type="Pfam" id="PF04024">
    <property type="entry name" value="PspC"/>
    <property type="match status" value="1"/>
</dbReference>
<feature type="transmembrane region" description="Helical" evidence="6">
    <location>
        <begin position="140"/>
        <end position="164"/>
    </location>
</feature>
<dbReference type="PANTHER" id="PTHR33885">
    <property type="entry name" value="PHAGE SHOCK PROTEIN C"/>
    <property type="match status" value="1"/>
</dbReference>